<evidence type="ECO:0000313" key="3">
    <source>
        <dbReference type="Proteomes" id="UP000235145"/>
    </source>
</evidence>
<protein>
    <submittedName>
        <fullName evidence="2">Uncharacterized protein</fullName>
    </submittedName>
</protein>
<proteinExistence type="predicted"/>
<organism evidence="2 3">
    <name type="scientific">Lactuca sativa</name>
    <name type="common">Garden lettuce</name>
    <dbReference type="NCBI Taxonomy" id="4236"/>
    <lineage>
        <taxon>Eukaryota</taxon>
        <taxon>Viridiplantae</taxon>
        <taxon>Streptophyta</taxon>
        <taxon>Embryophyta</taxon>
        <taxon>Tracheophyta</taxon>
        <taxon>Spermatophyta</taxon>
        <taxon>Magnoliopsida</taxon>
        <taxon>eudicotyledons</taxon>
        <taxon>Gunneridae</taxon>
        <taxon>Pentapetalae</taxon>
        <taxon>asterids</taxon>
        <taxon>campanulids</taxon>
        <taxon>Asterales</taxon>
        <taxon>Asteraceae</taxon>
        <taxon>Cichorioideae</taxon>
        <taxon>Cichorieae</taxon>
        <taxon>Lactucinae</taxon>
        <taxon>Lactuca</taxon>
    </lineage>
</organism>
<feature type="region of interest" description="Disordered" evidence="1">
    <location>
        <begin position="44"/>
        <end position="134"/>
    </location>
</feature>
<accession>A0A9R1UYF3</accession>
<dbReference type="AlphaFoldDB" id="A0A9R1UYF3"/>
<feature type="compositionally biased region" description="Acidic residues" evidence="1">
    <location>
        <begin position="44"/>
        <end position="76"/>
    </location>
</feature>
<name>A0A9R1UYF3_LACSA</name>
<reference evidence="2 3" key="1">
    <citation type="journal article" date="2017" name="Nat. Commun.">
        <title>Genome assembly with in vitro proximity ligation data and whole-genome triplication in lettuce.</title>
        <authorList>
            <person name="Reyes-Chin-Wo S."/>
            <person name="Wang Z."/>
            <person name="Yang X."/>
            <person name="Kozik A."/>
            <person name="Arikit S."/>
            <person name="Song C."/>
            <person name="Xia L."/>
            <person name="Froenicke L."/>
            <person name="Lavelle D.O."/>
            <person name="Truco M.J."/>
            <person name="Xia R."/>
            <person name="Zhu S."/>
            <person name="Xu C."/>
            <person name="Xu H."/>
            <person name="Xu X."/>
            <person name="Cox K."/>
            <person name="Korf I."/>
            <person name="Meyers B.C."/>
            <person name="Michelmore R.W."/>
        </authorList>
    </citation>
    <scope>NUCLEOTIDE SEQUENCE [LARGE SCALE GENOMIC DNA]</scope>
    <source>
        <strain evidence="3">cv. Salinas</strain>
        <tissue evidence="2">Seedlings</tissue>
    </source>
</reference>
<keyword evidence="3" id="KW-1185">Reference proteome</keyword>
<dbReference type="EMBL" id="NBSK02000007">
    <property type="protein sequence ID" value="KAJ0196111.1"/>
    <property type="molecule type" value="Genomic_DNA"/>
</dbReference>
<evidence type="ECO:0000256" key="1">
    <source>
        <dbReference type="SAM" id="MobiDB-lite"/>
    </source>
</evidence>
<gene>
    <name evidence="2" type="ORF">LSAT_V11C700357220</name>
</gene>
<evidence type="ECO:0000313" key="2">
    <source>
        <dbReference type="EMBL" id="KAJ0196111.1"/>
    </source>
</evidence>
<sequence length="134" mass="15471">MIIESIPRNDYDKCRKLSLLIENIVNSFPTNVRFNHLKNIMDEFYSDEEEGHEEEKQNDDDHNEDEEDEDEDEDDHDHDNEHENVEGLDGNVHEGVGGEKHKVRAGDVRGDNGQVAGNNENICHNEEEQDVWSG</sequence>
<feature type="compositionally biased region" description="Basic and acidic residues" evidence="1">
    <location>
        <begin position="96"/>
        <end position="110"/>
    </location>
</feature>
<comment type="caution">
    <text evidence="2">The sequence shown here is derived from an EMBL/GenBank/DDBJ whole genome shotgun (WGS) entry which is preliminary data.</text>
</comment>
<dbReference type="Proteomes" id="UP000235145">
    <property type="component" value="Unassembled WGS sequence"/>
</dbReference>